<sequence>MSDKRIQKLDLNLLRIFEAMYFERNMTRTAETLYLTPSAVSHAMKRLRDALQDPLFERQGSKMEPTSACLRIAPQILENLNSLRKSLQQFSAFDPKKAEQQFTLAVHDALEPLYVPALFRLLAQTSEGLGLSCIKLERQQLQRQLGSGQADLAIDVAMPLQRPINHCRLASDRFVILMKKDSQFDGQLTRRDYTEARHLTVSNRPTGRVIEDITLQQQSINRKIAIRCQSYHTAKAILKDQDFLLTVPELIGRSLLDEELQIQAMPFDVPNIDIHLYWHENAANDSAINWLKDKIIGLSQ</sequence>
<dbReference type="GO" id="GO:0003677">
    <property type="term" value="F:DNA binding"/>
    <property type="evidence" value="ECO:0007669"/>
    <property type="project" value="UniProtKB-KW"/>
</dbReference>
<feature type="domain" description="HTH lysR-type" evidence="5">
    <location>
        <begin position="9"/>
        <end position="66"/>
    </location>
</feature>
<dbReference type="CDD" id="cd08417">
    <property type="entry name" value="PBP2_Nitroaromatics_like"/>
    <property type="match status" value="1"/>
</dbReference>
<keyword evidence="3" id="KW-0238">DNA-binding</keyword>
<dbReference type="Pfam" id="PF03466">
    <property type="entry name" value="LysR_substrate"/>
    <property type="match status" value="1"/>
</dbReference>
<organism evidence="6 7">
    <name type="scientific">Planctobacterium marinum</name>
    <dbReference type="NCBI Taxonomy" id="1631968"/>
    <lineage>
        <taxon>Bacteria</taxon>
        <taxon>Pseudomonadati</taxon>
        <taxon>Pseudomonadota</taxon>
        <taxon>Gammaproteobacteria</taxon>
        <taxon>Alteromonadales</taxon>
        <taxon>Alteromonadaceae</taxon>
        <taxon>Planctobacterium</taxon>
    </lineage>
</organism>
<dbReference type="InterPro" id="IPR000847">
    <property type="entry name" value="LysR_HTH_N"/>
</dbReference>
<keyword evidence="2" id="KW-0805">Transcription regulation</keyword>
<dbReference type="PROSITE" id="PS50931">
    <property type="entry name" value="HTH_LYSR"/>
    <property type="match status" value="1"/>
</dbReference>
<comment type="similarity">
    <text evidence="1">Belongs to the LysR transcriptional regulatory family.</text>
</comment>
<dbReference type="PANTHER" id="PTHR30118">
    <property type="entry name" value="HTH-TYPE TRANSCRIPTIONAL REGULATOR LEUO-RELATED"/>
    <property type="match status" value="1"/>
</dbReference>
<dbReference type="KEGG" id="pmaw:MACH26_28940"/>
<gene>
    <name evidence="6" type="primary">nahR_1</name>
    <name evidence="6" type="ORF">MACH26_28940</name>
</gene>
<dbReference type="Pfam" id="PF00126">
    <property type="entry name" value="HTH_1"/>
    <property type="match status" value="1"/>
</dbReference>
<dbReference type="AlphaFoldDB" id="A0AA48HI70"/>
<dbReference type="GO" id="GO:0003700">
    <property type="term" value="F:DNA-binding transcription factor activity"/>
    <property type="evidence" value="ECO:0007669"/>
    <property type="project" value="InterPro"/>
</dbReference>
<dbReference type="InterPro" id="IPR005119">
    <property type="entry name" value="LysR_subst-bd"/>
</dbReference>
<dbReference type="SUPFAM" id="SSF53850">
    <property type="entry name" value="Periplasmic binding protein-like II"/>
    <property type="match status" value="1"/>
</dbReference>
<dbReference type="InterPro" id="IPR036388">
    <property type="entry name" value="WH-like_DNA-bd_sf"/>
</dbReference>
<proteinExistence type="inferred from homology"/>
<evidence type="ECO:0000313" key="6">
    <source>
        <dbReference type="EMBL" id="BDX07373.1"/>
    </source>
</evidence>
<dbReference type="Gene3D" id="3.40.190.10">
    <property type="entry name" value="Periplasmic binding protein-like II"/>
    <property type="match status" value="2"/>
</dbReference>
<dbReference type="RefSeq" id="WP_338293363.1">
    <property type="nucleotide sequence ID" value="NZ_AP027272.1"/>
</dbReference>
<dbReference type="Proteomes" id="UP001333710">
    <property type="component" value="Chromosome"/>
</dbReference>
<dbReference type="Gene3D" id="1.10.10.10">
    <property type="entry name" value="Winged helix-like DNA-binding domain superfamily/Winged helix DNA-binding domain"/>
    <property type="match status" value="1"/>
</dbReference>
<dbReference type="SUPFAM" id="SSF46785">
    <property type="entry name" value="Winged helix' DNA-binding domain"/>
    <property type="match status" value="1"/>
</dbReference>
<evidence type="ECO:0000256" key="4">
    <source>
        <dbReference type="ARBA" id="ARBA00023163"/>
    </source>
</evidence>
<keyword evidence="7" id="KW-1185">Reference proteome</keyword>
<evidence type="ECO:0000256" key="2">
    <source>
        <dbReference type="ARBA" id="ARBA00023015"/>
    </source>
</evidence>
<protein>
    <submittedName>
        <fullName evidence="6">LysR family transcriptional regulator</fullName>
    </submittedName>
</protein>
<evidence type="ECO:0000259" key="5">
    <source>
        <dbReference type="PROSITE" id="PS50931"/>
    </source>
</evidence>
<evidence type="ECO:0000313" key="7">
    <source>
        <dbReference type="Proteomes" id="UP001333710"/>
    </source>
</evidence>
<evidence type="ECO:0000256" key="1">
    <source>
        <dbReference type="ARBA" id="ARBA00009437"/>
    </source>
</evidence>
<accession>A0AA48HI70</accession>
<dbReference type="PANTHER" id="PTHR30118:SF15">
    <property type="entry name" value="TRANSCRIPTIONAL REGULATORY PROTEIN"/>
    <property type="match status" value="1"/>
</dbReference>
<dbReference type="InterPro" id="IPR050389">
    <property type="entry name" value="LysR-type_TF"/>
</dbReference>
<reference evidence="6" key="1">
    <citation type="submission" date="2023-01" db="EMBL/GenBank/DDBJ databases">
        <title>Complete genome sequence of Planctobacterium marinum strain Dej080120_11.</title>
        <authorList>
            <person name="Ueki S."/>
            <person name="Maruyama F."/>
        </authorList>
    </citation>
    <scope>NUCLEOTIDE SEQUENCE</scope>
    <source>
        <strain evidence="6">Dej080120_11</strain>
    </source>
</reference>
<name>A0AA48HI70_9ALTE</name>
<evidence type="ECO:0000256" key="3">
    <source>
        <dbReference type="ARBA" id="ARBA00023125"/>
    </source>
</evidence>
<keyword evidence="4" id="KW-0804">Transcription</keyword>
<dbReference type="InterPro" id="IPR037402">
    <property type="entry name" value="YidZ_PBP2"/>
</dbReference>
<dbReference type="InterPro" id="IPR036390">
    <property type="entry name" value="WH_DNA-bd_sf"/>
</dbReference>
<dbReference type="EMBL" id="AP027272">
    <property type="protein sequence ID" value="BDX07373.1"/>
    <property type="molecule type" value="Genomic_DNA"/>
</dbReference>